<dbReference type="AlphaFoldDB" id="A0A7Y8C5J4"/>
<organism evidence="1 2">
    <name type="scientific">Pseudomonas gingeri</name>
    <dbReference type="NCBI Taxonomy" id="117681"/>
    <lineage>
        <taxon>Bacteria</taxon>
        <taxon>Pseudomonadati</taxon>
        <taxon>Pseudomonadota</taxon>
        <taxon>Gammaproteobacteria</taxon>
        <taxon>Pseudomonadales</taxon>
        <taxon>Pseudomonadaceae</taxon>
        <taxon>Pseudomonas</taxon>
    </lineage>
</organism>
<proteinExistence type="predicted"/>
<dbReference type="Proteomes" id="UP000539985">
    <property type="component" value="Unassembled WGS sequence"/>
</dbReference>
<comment type="caution">
    <text evidence="1">The sequence shown here is derived from an EMBL/GenBank/DDBJ whole genome shotgun (WGS) entry which is preliminary data.</text>
</comment>
<protein>
    <submittedName>
        <fullName evidence="1">Uncharacterized protein</fullName>
    </submittedName>
</protein>
<gene>
    <name evidence="1" type="ORF">HX882_33775</name>
</gene>
<accession>A0A7Y8C5J4</accession>
<dbReference type="RefSeq" id="WP_177105985.1">
    <property type="nucleotide sequence ID" value="NZ_JACAQB010000042.1"/>
</dbReference>
<name>A0A7Y8C5J4_9PSED</name>
<reference evidence="1 2" key="1">
    <citation type="submission" date="2020-04" db="EMBL/GenBank/DDBJ databases">
        <title>Molecular characterization of pseudomonads from Agaricus bisporus reveal novel blotch 2 pathogens in Western Europe.</title>
        <authorList>
            <person name="Taparia T."/>
            <person name="Krijger M."/>
            <person name="Haynes E."/>
            <person name="Elpinstone J.G."/>
            <person name="Noble R."/>
            <person name="Van Der Wolf J."/>
        </authorList>
    </citation>
    <scope>NUCLEOTIDE SEQUENCE [LARGE SCALE GENOMIC DNA]</scope>
    <source>
        <strain evidence="1 2">H7001</strain>
    </source>
</reference>
<evidence type="ECO:0000313" key="1">
    <source>
        <dbReference type="EMBL" id="NWC00846.1"/>
    </source>
</evidence>
<sequence>MKNYLSLLSHGGKIGGSALGGAIGSLAGPGGTVLGAALGAAVSEACVVVLDDLANRYLSPKEQQRVAGVAALAIDGIRERLLFEGQRDDGFFESANDSPTAAEELFEGMLLTAKQEHEQLKLPYLANFYTNLVFDSSVKRSEANYLLSLAESLTFCQFCLLGLVSAKQKTAFGLRRRMWVLGDVLSEETTSIGEQAAYLNQRQLFYNRPQSGNSDQRFTAAEALPGYTRLSQIGQRLADLMCLHEIDDLELEAIARAW</sequence>
<evidence type="ECO:0000313" key="2">
    <source>
        <dbReference type="Proteomes" id="UP000539985"/>
    </source>
</evidence>
<dbReference type="EMBL" id="JACAQB010000042">
    <property type="protein sequence ID" value="NWC00846.1"/>
    <property type="molecule type" value="Genomic_DNA"/>
</dbReference>